<dbReference type="InterPro" id="IPR029044">
    <property type="entry name" value="Nucleotide-diphossugar_trans"/>
</dbReference>
<dbReference type="RefSeq" id="WP_118235330.1">
    <property type="nucleotide sequence ID" value="NZ_JAJEQT010000004.1"/>
</dbReference>
<dbReference type="EMBL" id="JAJEQT010000004">
    <property type="protein sequence ID" value="MCC2218891.1"/>
    <property type="molecule type" value="Genomic_DNA"/>
</dbReference>
<dbReference type="CDD" id="cd00761">
    <property type="entry name" value="Glyco_tranf_GTA_type"/>
    <property type="match status" value="1"/>
</dbReference>
<organism evidence="2 3">
    <name type="scientific">Coprococcus hominis</name>
    <name type="common">ex Arizal et al. 2022</name>
    <dbReference type="NCBI Taxonomy" id="2881262"/>
    <lineage>
        <taxon>Bacteria</taxon>
        <taxon>Bacillati</taxon>
        <taxon>Bacillota</taxon>
        <taxon>Clostridia</taxon>
        <taxon>Lachnospirales</taxon>
        <taxon>Lachnospiraceae</taxon>
        <taxon>Coprococcus</taxon>
    </lineage>
</organism>
<evidence type="ECO:0000313" key="3">
    <source>
        <dbReference type="Proteomes" id="UP001198495"/>
    </source>
</evidence>
<accession>A0ABS8FNU0</accession>
<dbReference type="PANTHER" id="PTHR22916">
    <property type="entry name" value="GLYCOSYLTRANSFERASE"/>
    <property type="match status" value="1"/>
</dbReference>
<reference evidence="2 3" key="1">
    <citation type="submission" date="2021-10" db="EMBL/GenBank/DDBJ databases">
        <title>Anaerobic single-cell dispensing facilitates the cultivation of human gut bacteria.</title>
        <authorList>
            <person name="Afrizal A."/>
        </authorList>
    </citation>
    <scope>NUCLEOTIDE SEQUENCE [LARGE SCALE GENOMIC DNA]</scope>
    <source>
        <strain evidence="2 3">CLA-AA-H212</strain>
    </source>
</reference>
<dbReference type="SUPFAM" id="SSF53448">
    <property type="entry name" value="Nucleotide-diphospho-sugar transferases"/>
    <property type="match status" value="1"/>
</dbReference>
<dbReference type="Gene3D" id="3.90.550.10">
    <property type="entry name" value="Spore Coat Polysaccharide Biosynthesis Protein SpsA, Chain A"/>
    <property type="match status" value="1"/>
</dbReference>
<keyword evidence="2" id="KW-0808">Transferase</keyword>
<name>A0ABS8FNU0_9FIRM</name>
<comment type="caution">
    <text evidence="2">The sequence shown here is derived from an EMBL/GenBank/DDBJ whole genome shotgun (WGS) entry which is preliminary data.</text>
</comment>
<dbReference type="GO" id="GO:0016757">
    <property type="term" value="F:glycosyltransferase activity"/>
    <property type="evidence" value="ECO:0007669"/>
    <property type="project" value="UniProtKB-KW"/>
</dbReference>
<dbReference type="Proteomes" id="UP001198495">
    <property type="component" value="Unassembled WGS sequence"/>
</dbReference>
<sequence>MDKLLTVIIPVYNKIAYLKQCLDSVLSQNLNKIKIVVVDDGSTDESEKICDRYKQKMTVIHQEHKGLIAARERGLREADTKYVTFVDADDFIAGGMYEYMLSKADEYDADIVTCGCIRYWNEDDYAYDLCSEFQEGIYEKKEIEDSIIKKMLWSKEKDGWCLDPSLCMKIIKTELVKEQYTQIAGNNFLYGEDSAIIYPLIFRVNKIYISTAPYYYHRQRERTITAPYFVEEDFFEKTFKLYEYLKMQFQQLGVVSIMEEQLDMFYMNSVQLHRKKYKGMISNNYKWLFPFANVEKKSRIVLYGAGAVGRAYYEQVQKSKYCEVILWIDKYVQEENIIYPIEDILNIEYDYVVIARVNESARIEMKNVLMKMGVSEQKII</sequence>
<gene>
    <name evidence="2" type="ORF">LKD28_07580</name>
</gene>
<dbReference type="PANTHER" id="PTHR22916:SF3">
    <property type="entry name" value="UDP-GLCNAC:BETAGAL BETA-1,3-N-ACETYLGLUCOSAMINYLTRANSFERASE-LIKE PROTEIN 1"/>
    <property type="match status" value="1"/>
</dbReference>
<dbReference type="EC" id="2.4.-.-" evidence="2"/>
<evidence type="ECO:0000313" key="2">
    <source>
        <dbReference type="EMBL" id="MCC2218891.1"/>
    </source>
</evidence>
<dbReference type="InterPro" id="IPR001173">
    <property type="entry name" value="Glyco_trans_2-like"/>
</dbReference>
<dbReference type="Pfam" id="PF00535">
    <property type="entry name" value="Glycos_transf_2"/>
    <property type="match status" value="1"/>
</dbReference>
<protein>
    <submittedName>
        <fullName evidence="2">Glycosyltransferase</fullName>
        <ecNumber evidence="2">2.4.-.-</ecNumber>
    </submittedName>
</protein>
<proteinExistence type="predicted"/>
<dbReference type="Gene3D" id="3.40.50.720">
    <property type="entry name" value="NAD(P)-binding Rossmann-like Domain"/>
    <property type="match status" value="1"/>
</dbReference>
<keyword evidence="2" id="KW-0328">Glycosyltransferase</keyword>
<evidence type="ECO:0000259" key="1">
    <source>
        <dbReference type="Pfam" id="PF00535"/>
    </source>
</evidence>
<keyword evidence="3" id="KW-1185">Reference proteome</keyword>
<feature type="domain" description="Glycosyltransferase 2-like" evidence="1">
    <location>
        <begin position="6"/>
        <end position="144"/>
    </location>
</feature>